<dbReference type="AlphaFoldDB" id="A0A2D3V076"/>
<evidence type="ECO:0000256" key="1">
    <source>
        <dbReference type="ARBA" id="ARBA00004109"/>
    </source>
</evidence>
<comment type="similarity">
    <text evidence="2">Belongs to the actin-binding proteins ADF family.</text>
</comment>
<evidence type="ECO:0000256" key="2">
    <source>
        <dbReference type="ARBA" id="ARBA00006844"/>
    </source>
</evidence>
<dbReference type="Proteomes" id="UP000225277">
    <property type="component" value="Unassembled WGS sequence"/>
</dbReference>
<dbReference type="InterPro" id="IPR002108">
    <property type="entry name" value="ADF-H"/>
</dbReference>
<evidence type="ECO:0000313" key="7">
    <source>
        <dbReference type="EMBL" id="CZT22766.1"/>
    </source>
</evidence>
<accession>A0A2D3V076</accession>
<sequence length="143" mass="16359">MLIQKADRVNFSKASSYQQRLIIQRVTDDCIAKFEQLKLKKAYKYILYKVNTQSSSIVVDKTGPSNASDEDFIAAFPTDECRYAVYSTTAERILFINFPADGANMRSKMILASSRDTLRRRLAGVQKEYEATDLDELKKAIRK</sequence>
<dbReference type="SMART" id="SM00102">
    <property type="entry name" value="ADF"/>
    <property type="match status" value="1"/>
</dbReference>
<dbReference type="GO" id="GO:0016363">
    <property type="term" value="C:nuclear matrix"/>
    <property type="evidence" value="ECO:0007669"/>
    <property type="project" value="UniProtKB-SubCell"/>
</dbReference>
<protein>
    <recommendedName>
        <fullName evidence="3">Cofilin</fullName>
    </recommendedName>
    <alternativeName>
        <fullName evidence="5">Actin-depolymerizing factor 1</fullName>
    </alternativeName>
</protein>
<dbReference type="RefSeq" id="XP_023629490.1">
    <property type="nucleotide sequence ID" value="XM_023773722.1"/>
</dbReference>
<evidence type="ECO:0000256" key="4">
    <source>
        <dbReference type="ARBA" id="ARBA00023203"/>
    </source>
</evidence>
<dbReference type="OrthoDB" id="10249245at2759"/>
<organism evidence="7 8">
    <name type="scientific">Ramularia collo-cygni</name>
    <dbReference type="NCBI Taxonomy" id="112498"/>
    <lineage>
        <taxon>Eukaryota</taxon>
        <taxon>Fungi</taxon>
        <taxon>Dikarya</taxon>
        <taxon>Ascomycota</taxon>
        <taxon>Pezizomycotina</taxon>
        <taxon>Dothideomycetes</taxon>
        <taxon>Dothideomycetidae</taxon>
        <taxon>Mycosphaerellales</taxon>
        <taxon>Mycosphaerellaceae</taxon>
        <taxon>Ramularia</taxon>
    </lineage>
</organism>
<gene>
    <name evidence="7" type="ORF">RCC_08471</name>
</gene>
<proteinExistence type="inferred from homology"/>
<feature type="domain" description="ADF-H" evidence="6">
    <location>
        <begin position="20"/>
        <end position="143"/>
    </location>
</feature>
<dbReference type="GO" id="GO:0015629">
    <property type="term" value="C:actin cytoskeleton"/>
    <property type="evidence" value="ECO:0007669"/>
    <property type="project" value="InterPro"/>
</dbReference>
<evidence type="ECO:0000313" key="8">
    <source>
        <dbReference type="Proteomes" id="UP000225277"/>
    </source>
</evidence>
<dbReference type="InterPro" id="IPR017904">
    <property type="entry name" value="ADF/Cofilin"/>
</dbReference>
<evidence type="ECO:0000259" key="6">
    <source>
        <dbReference type="PROSITE" id="PS51263"/>
    </source>
</evidence>
<dbReference type="Pfam" id="PF00241">
    <property type="entry name" value="Cofilin_ADF"/>
    <property type="match status" value="1"/>
</dbReference>
<dbReference type="STRING" id="112498.A0A2D3V076"/>
<reference evidence="7 8" key="1">
    <citation type="submission" date="2016-03" db="EMBL/GenBank/DDBJ databases">
        <authorList>
            <person name="Ploux O."/>
        </authorList>
    </citation>
    <scope>NUCLEOTIDE SEQUENCE [LARGE SCALE GENOMIC DNA]</scope>
    <source>
        <strain evidence="7 8">URUG2</strain>
    </source>
</reference>
<dbReference type="PROSITE" id="PS51263">
    <property type="entry name" value="ADF_H"/>
    <property type="match status" value="1"/>
</dbReference>
<evidence type="ECO:0000256" key="3">
    <source>
        <dbReference type="ARBA" id="ARBA00015630"/>
    </source>
</evidence>
<keyword evidence="4" id="KW-0009">Actin-binding</keyword>
<dbReference type="PANTHER" id="PTHR11913">
    <property type="entry name" value="COFILIN-RELATED"/>
    <property type="match status" value="1"/>
</dbReference>
<dbReference type="SUPFAM" id="SSF55753">
    <property type="entry name" value="Actin depolymerizing proteins"/>
    <property type="match status" value="1"/>
</dbReference>
<dbReference type="GeneID" id="35603566"/>
<keyword evidence="8" id="KW-1185">Reference proteome</keyword>
<comment type="subcellular location">
    <subcellularLocation>
        <location evidence="1">Nucleus matrix</location>
    </subcellularLocation>
</comment>
<dbReference type="CDD" id="cd11286">
    <property type="entry name" value="ADF_cofilin_like"/>
    <property type="match status" value="1"/>
</dbReference>
<evidence type="ECO:0000256" key="5">
    <source>
        <dbReference type="ARBA" id="ARBA00032427"/>
    </source>
</evidence>
<name>A0A2D3V076_9PEZI</name>
<dbReference type="InterPro" id="IPR029006">
    <property type="entry name" value="ADF-H/Gelsolin-like_dom_sf"/>
</dbReference>
<dbReference type="Gene3D" id="3.40.20.10">
    <property type="entry name" value="Severin"/>
    <property type="match status" value="1"/>
</dbReference>
<dbReference type="GO" id="GO:0003779">
    <property type="term" value="F:actin binding"/>
    <property type="evidence" value="ECO:0007669"/>
    <property type="project" value="UniProtKB-KW"/>
</dbReference>
<dbReference type="GO" id="GO:0030042">
    <property type="term" value="P:actin filament depolymerization"/>
    <property type="evidence" value="ECO:0007669"/>
    <property type="project" value="InterPro"/>
</dbReference>
<dbReference type="EMBL" id="FJUY01000014">
    <property type="protein sequence ID" value="CZT22766.1"/>
    <property type="molecule type" value="Genomic_DNA"/>
</dbReference>